<evidence type="ECO:0000256" key="1">
    <source>
        <dbReference type="ARBA" id="ARBA00004651"/>
    </source>
</evidence>
<keyword evidence="2 7" id="KW-0813">Transport</keyword>
<dbReference type="CDD" id="cd06261">
    <property type="entry name" value="TM_PBP2"/>
    <property type="match status" value="1"/>
</dbReference>
<evidence type="ECO:0000313" key="9">
    <source>
        <dbReference type="EMBL" id="AGH96171.1"/>
    </source>
</evidence>
<dbReference type="EMBL" id="CP003537">
    <property type="protein sequence ID" value="AGH96171.1"/>
    <property type="molecule type" value="Genomic_DNA"/>
</dbReference>
<feature type="transmembrane region" description="Helical" evidence="7">
    <location>
        <begin position="264"/>
        <end position="282"/>
    </location>
</feature>
<protein>
    <submittedName>
        <fullName evidence="9">ABC-type phosphonates transport system permease protein</fullName>
    </submittedName>
</protein>
<evidence type="ECO:0000256" key="4">
    <source>
        <dbReference type="ARBA" id="ARBA00022692"/>
    </source>
</evidence>
<dbReference type="Pfam" id="PF00528">
    <property type="entry name" value="BPD_transp_1"/>
    <property type="match status" value="1"/>
</dbReference>
<feature type="domain" description="ABC transmembrane type-1" evidence="8">
    <location>
        <begin position="150"/>
        <end position="333"/>
    </location>
</feature>
<keyword evidence="10" id="KW-1185">Reference proteome</keyword>
<dbReference type="Proteomes" id="UP000012040">
    <property type="component" value="Chromosome"/>
</dbReference>
<feature type="transmembrane region" description="Helical" evidence="7">
    <location>
        <begin position="288"/>
        <end position="307"/>
    </location>
</feature>
<organism evidence="9 10">
    <name type="scientific">Pseudobdellovibrio exovorus JSS</name>
    <dbReference type="NCBI Taxonomy" id="1184267"/>
    <lineage>
        <taxon>Bacteria</taxon>
        <taxon>Pseudomonadati</taxon>
        <taxon>Bdellovibrionota</taxon>
        <taxon>Bdellovibrionia</taxon>
        <taxon>Bdellovibrionales</taxon>
        <taxon>Pseudobdellovibrionaceae</taxon>
        <taxon>Pseudobdellovibrio</taxon>
    </lineage>
</organism>
<dbReference type="InterPro" id="IPR005769">
    <property type="entry name" value="PhnE/PtxC"/>
</dbReference>
<comment type="subcellular location">
    <subcellularLocation>
        <location evidence="1 7">Cell membrane</location>
        <topology evidence="1 7">Multi-pass membrane protein</topology>
    </subcellularLocation>
</comment>
<dbReference type="STRING" id="1184267.A11Q_1955"/>
<dbReference type="PANTHER" id="PTHR30043">
    <property type="entry name" value="PHOSPHONATES TRANSPORT SYSTEM PERMEASE PROTEIN"/>
    <property type="match status" value="1"/>
</dbReference>
<dbReference type="Gene3D" id="1.10.3720.10">
    <property type="entry name" value="MetI-like"/>
    <property type="match status" value="1"/>
</dbReference>
<keyword evidence="5 7" id="KW-1133">Transmembrane helix</keyword>
<keyword evidence="3" id="KW-1003">Cell membrane</keyword>
<dbReference type="SUPFAM" id="SSF161098">
    <property type="entry name" value="MetI-like"/>
    <property type="match status" value="1"/>
</dbReference>
<dbReference type="InterPro" id="IPR000515">
    <property type="entry name" value="MetI-like"/>
</dbReference>
<feature type="transmembrane region" description="Helical" evidence="7">
    <location>
        <begin position="92"/>
        <end position="110"/>
    </location>
</feature>
<sequence length="344" mass="38417">MKSKSHIFRRSILDGVSFALFVAVVLSLIFNPSDEDLMNLPLVASIFVGAIFVGGIISHFLNKAGYKTFGENLFEPAYIKARAEAKPWYKAFWGWHLFLTIVVLFVVSIFKTKFSMYELLDQDGFEGAKRLFKGIFSPNWNVLPTAILNIIETIFMAFLATFLAIPFAFVLSFMAAKNIMKGPFSYSVYIVLRTVMNVTRSIEALVWAIIFSVWVGIGPFAGMLALMIHSISSLTKQYSEMVETVYEGPIEGVQSCGANKLQTIWFAIVPQVILPYISFTVYRWDINVRMATIIGLVGGGGIGTMLIKYQGQAMWPEVGTIIVVIAAVVWLMDQASAYIREALK</sequence>
<dbReference type="InterPro" id="IPR035906">
    <property type="entry name" value="MetI-like_sf"/>
</dbReference>
<dbReference type="RefSeq" id="WP_015470661.1">
    <property type="nucleotide sequence ID" value="NC_020813.1"/>
</dbReference>
<dbReference type="PANTHER" id="PTHR30043:SF1">
    <property type="entry name" value="ABC TRANSPORT SYSTEM PERMEASE PROTEIN P69"/>
    <property type="match status" value="1"/>
</dbReference>
<feature type="transmembrane region" description="Helical" evidence="7">
    <location>
        <begin position="12"/>
        <end position="30"/>
    </location>
</feature>
<feature type="transmembrane region" description="Helical" evidence="7">
    <location>
        <begin position="42"/>
        <end position="61"/>
    </location>
</feature>
<feature type="transmembrane region" description="Helical" evidence="7">
    <location>
        <begin position="205"/>
        <end position="228"/>
    </location>
</feature>
<evidence type="ECO:0000256" key="7">
    <source>
        <dbReference type="RuleBase" id="RU363032"/>
    </source>
</evidence>
<dbReference type="PATRIC" id="fig|1184267.3.peg.1980"/>
<reference evidence="9 10" key="1">
    <citation type="journal article" date="2013" name="ISME J.">
        <title>By their genes ye shall know them: genomic signatures of predatory bacteria.</title>
        <authorList>
            <person name="Pasternak Z."/>
            <person name="Pietrokovski S."/>
            <person name="Rotem O."/>
            <person name="Gophna U."/>
            <person name="Lurie-Weinberger M.N."/>
            <person name="Jurkevitch E."/>
        </authorList>
    </citation>
    <scope>NUCLEOTIDE SEQUENCE [LARGE SCALE GENOMIC DNA]</scope>
    <source>
        <strain evidence="9 10">JSS</strain>
    </source>
</reference>
<proteinExistence type="inferred from homology"/>
<keyword evidence="6 7" id="KW-0472">Membrane</keyword>
<dbReference type="eggNOG" id="COG3639">
    <property type="taxonomic scope" value="Bacteria"/>
</dbReference>
<keyword evidence="4 7" id="KW-0812">Transmembrane</keyword>
<evidence type="ECO:0000256" key="5">
    <source>
        <dbReference type="ARBA" id="ARBA00022989"/>
    </source>
</evidence>
<gene>
    <name evidence="9" type="ORF">A11Q_1955</name>
</gene>
<dbReference type="KEGG" id="bex:A11Q_1955"/>
<accession>M4VDQ4</accession>
<evidence type="ECO:0000256" key="6">
    <source>
        <dbReference type="ARBA" id="ARBA00023136"/>
    </source>
</evidence>
<name>M4VDQ4_9BACT</name>
<dbReference type="HOGENOM" id="CLU_064254_0_2_7"/>
<dbReference type="AlphaFoldDB" id="M4VDQ4"/>
<dbReference type="GO" id="GO:0005886">
    <property type="term" value="C:plasma membrane"/>
    <property type="evidence" value="ECO:0007669"/>
    <property type="project" value="UniProtKB-SubCell"/>
</dbReference>
<evidence type="ECO:0000259" key="8">
    <source>
        <dbReference type="PROSITE" id="PS50928"/>
    </source>
</evidence>
<feature type="transmembrane region" description="Helical" evidence="7">
    <location>
        <begin position="146"/>
        <end position="171"/>
    </location>
</feature>
<evidence type="ECO:0000313" key="10">
    <source>
        <dbReference type="Proteomes" id="UP000012040"/>
    </source>
</evidence>
<evidence type="ECO:0000256" key="3">
    <source>
        <dbReference type="ARBA" id="ARBA00022475"/>
    </source>
</evidence>
<comment type="similarity">
    <text evidence="7">Belongs to the binding-protein-dependent transport system permease family.</text>
</comment>
<dbReference type="GO" id="GO:0015416">
    <property type="term" value="F:ABC-type phosphonate transporter activity"/>
    <property type="evidence" value="ECO:0007669"/>
    <property type="project" value="InterPro"/>
</dbReference>
<feature type="transmembrane region" description="Helical" evidence="7">
    <location>
        <begin position="314"/>
        <end position="332"/>
    </location>
</feature>
<evidence type="ECO:0000256" key="2">
    <source>
        <dbReference type="ARBA" id="ARBA00022448"/>
    </source>
</evidence>
<dbReference type="PROSITE" id="PS50928">
    <property type="entry name" value="ABC_TM1"/>
    <property type="match status" value="1"/>
</dbReference>
<dbReference type="NCBIfam" id="TIGR01097">
    <property type="entry name" value="PhnE"/>
    <property type="match status" value="1"/>
</dbReference>